<proteinExistence type="predicted"/>
<protein>
    <submittedName>
        <fullName evidence="2">Uncharacterized protein</fullName>
    </submittedName>
</protein>
<sequence>MAAEPNTEPTRPLPEEEQEEFEDGEESDEYDVDVSTTPNPRQPFLCPTAPTYWRPTDVT</sequence>
<dbReference type="EMBL" id="KN833688">
    <property type="protein sequence ID" value="KIK29958.1"/>
    <property type="molecule type" value="Genomic_DNA"/>
</dbReference>
<feature type="region of interest" description="Disordered" evidence="1">
    <location>
        <begin position="1"/>
        <end position="59"/>
    </location>
</feature>
<evidence type="ECO:0000256" key="1">
    <source>
        <dbReference type="SAM" id="MobiDB-lite"/>
    </source>
</evidence>
<dbReference type="AlphaFoldDB" id="A0A0D0AD16"/>
<reference evidence="2 3" key="1">
    <citation type="submission" date="2014-04" db="EMBL/GenBank/DDBJ databases">
        <authorList>
            <consortium name="DOE Joint Genome Institute"/>
            <person name="Kuo A."/>
            <person name="Kohler A."/>
            <person name="Costa M.D."/>
            <person name="Nagy L.G."/>
            <person name="Floudas D."/>
            <person name="Copeland A."/>
            <person name="Barry K.W."/>
            <person name="Cichocki N."/>
            <person name="Veneault-Fourrey C."/>
            <person name="LaButti K."/>
            <person name="Lindquist E.A."/>
            <person name="Lipzen A."/>
            <person name="Lundell T."/>
            <person name="Morin E."/>
            <person name="Murat C."/>
            <person name="Sun H."/>
            <person name="Tunlid A."/>
            <person name="Henrissat B."/>
            <person name="Grigoriev I.V."/>
            <person name="Hibbett D.S."/>
            <person name="Martin F."/>
            <person name="Nordberg H.P."/>
            <person name="Cantor M.N."/>
            <person name="Hua S.X."/>
        </authorList>
    </citation>
    <scope>NUCLEOTIDE SEQUENCE [LARGE SCALE GENOMIC DNA]</scope>
    <source>
        <strain evidence="2 3">441</strain>
    </source>
</reference>
<evidence type="ECO:0000313" key="2">
    <source>
        <dbReference type="EMBL" id="KIK29958.1"/>
    </source>
</evidence>
<name>A0A0D0AD16_9AGAM</name>
<accession>A0A0D0AD16</accession>
<reference evidence="3" key="2">
    <citation type="submission" date="2015-01" db="EMBL/GenBank/DDBJ databases">
        <title>Evolutionary Origins and Diversification of the Mycorrhizal Mutualists.</title>
        <authorList>
            <consortium name="DOE Joint Genome Institute"/>
            <consortium name="Mycorrhizal Genomics Consortium"/>
            <person name="Kohler A."/>
            <person name="Kuo A."/>
            <person name="Nagy L.G."/>
            <person name="Floudas D."/>
            <person name="Copeland A."/>
            <person name="Barry K.W."/>
            <person name="Cichocki N."/>
            <person name="Veneault-Fourrey C."/>
            <person name="LaButti K."/>
            <person name="Lindquist E.A."/>
            <person name="Lipzen A."/>
            <person name="Lundell T."/>
            <person name="Morin E."/>
            <person name="Murat C."/>
            <person name="Riley R."/>
            <person name="Ohm R."/>
            <person name="Sun H."/>
            <person name="Tunlid A."/>
            <person name="Henrissat B."/>
            <person name="Grigoriev I.V."/>
            <person name="Hibbett D.S."/>
            <person name="Martin F."/>
        </authorList>
    </citation>
    <scope>NUCLEOTIDE SEQUENCE [LARGE SCALE GENOMIC DNA]</scope>
    <source>
        <strain evidence="3">441</strain>
    </source>
</reference>
<dbReference type="HOGENOM" id="CLU_2961738_0_0_1"/>
<organism evidence="2 3">
    <name type="scientific">Pisolithus microcarpus 441</name>
    <dbReference type="NCBI Taxonomy" id="765257"/>
    <lineage>
        <taxon>Eukaryota</taxon>
        <taxon>Fungi</taxon>
        <taxon>Dikarya</taxon>
        <taxon>Basidiomycota</taxon>
        <taxon>Agaricomycotina</taxon>
        <taxon>Agaricomycetes</taxon>
        <taxon>Agaricomycetidae</taxon>
        <taxon>Boletales</taxon>
        <taxon>Sclerodermatineae</taxon>
        <taxon>Pisolithaceae</taxon>
        <taxon>Pisolithus</taxon>
    </lineage>
</organism>
<keyword evidence="3" id="KW-1185">Reference proteome</keyword>
<feature type="compositionally biased region" description="Acidic residues" evidence="1">
    <location>
        <begin position="15"/>
        <end position="32"/>
    </location>
</feature>
<dbReference type="Proteomes" id="UP000054018">
    <property type="component" value="Unassembled WGS sequence"/>
</dbReference>
<evidence type="ECO:0000313" key="3">
    <source>
        <dbReference type="Proteomes" id="UP000054018"/>
    </source>
</evidence>
<gene>
    <name evidence="2" type="ORF">PISMIDRAFT_671940</name>
</gene>
<feature type="compositionally biased region" description="Low complexity" evidence="1">
    <location>
        <begin position="1"/>
        <end position="10"/>
    </location>
</feature>